<evidence type="ECO:0000313" key="3">
    <source>
        <dbReference type="EMBL" id="VVM05790.1"/>
    </source>
</evidence>
<sequence length="220" mass="24917">MTETPQPSWPPMEERLEEPLQRVLERMQARILIGTTYFGIKTFKCPLDFWVYQELLYECQPEVVVEIGNFHGGSALALAHILDALGKGRIIAIDINQRKIDPRAKRHPRISWMQGDAKLLAGKVASQISESERVLIIEDSEHTYDNTLGVLRAYAGLVSPGSYLIVEDTNCHHGVADGPSPGPYEAVADFLAEDDRFEADRIRENFGITWNPRGYLRRVR</sequence>
<dbReference type="AlphaFoldDB" id="A0A5E6MBV4"/>
<keyword evidence="1 3" id="KW-0489">Methyltransferase</keyword>
<dbReference type="Proteomes" id="UP000334923">
    <property type="component" value="Unassembled WGS sequence"/>
</dbReference>
<reference evidence="3 4" key="1">
    <citation type="submission" date="2019-09" db="EMBL/GenBank/DDBJ databases">
        <authorList>
            <person name="Cremers G."/>
        </authorList>
    </citation>
    <scope>NUCLEOTIDE SEQUENCE [LARGE SCALE GENOMIC DNA]</scope>
    <source>
        <strain evidence="3">4A</strain>
    </source>
</reference>
<organism evidence="3 4">
    <name type="scientific">Methylacidimicrobium tartarophylax</name>
    <dbReference type="NCBI Taxonomy" id="1041768"/>
    <lineage>
        <taxon>Bacteria</taxon>
        <taxon>Pseudomonadati</taxon>
        <taxon>Verrucomicrobiota</taxon>
        <taxon>Methylacidimicrobium</taxon>
    </lineage>
</organism>
<dbReference type="GO" id="GO:0005886">
    <property type="term" value="C:plasma membrane"/>
    <property type="evidence" value="ECO:0007669"/>
    <property type="project" value="TreeGrafter"/>
</dbReference>
<dbReference type="Gene3D" id="3.40.50.150">
    <property type="entry name" value="Vaccinia Virus protein VP39"/>
    <property type="match status" value="1"/>
</dbReference>
<dbReference type="SUPFAM" id="SSF53335">
    <property type="entry name" value="S-adenosyl-L-methionine-dependent methyltransferases"/>
    <property type="match status" value="1"/>
</dbReference>
<evidence type="ECO:0000256" key="2">
    <source>
        <dbReference type="ARBA" id="ARBA00022679"/>
    </source>
</evidence>
<keyword evidence="4" id="KW-1185">Reference proteome</keyword>
<gene>
    <name evidence="3" type="ORF">MAMT_00790</name>
</gene>
<dbReference type="GO" id="GO:0008168">
    <property type="term" value="F:methyltransferase activity"/>
    <property type="evidence" value="ECO:0007669"/>
    <property type="project" value="UniProtKB-KW"/>
</dbReference>
<accession>A0A5E6MBV4</accession>
<dbReference type="GO" id="GO:0032259">
    <property type="term" value="P:methylation"/>
    <property type="evidence" value="ECO:0007669"/>
    <property type="project" value="UniProtKB-KW"/>
</dbReference>
<evidence type="ECO:0000256" key="1">
    <source>
        <dbReference type="ARBA" id="ARBA00022603"/>
    </source>
</evidence>
<dbReference type="RefSeq" id="WP_246186511.1">
    <property type="nucleotide sequence ID" value="NZ_CABFVA020000030.1"/>
</dbReference>
<dbReference type="GO" id="GO:0008610">
    <property type="term" value="P:lipid biosynthetic process"/>
    <property type="evidence" value="ECO:0007669"/>
    <property type="project" value="InterPro"/>
</dbReference>
<dbReference type="PANTHER" id="PTHR40048">
    <property type="entry name" value="RHAMNOSYL O-METHYLTRANSFERASE"/>
    <property type="match status" value="1"/>
</dbReference>
<dbReference type="InterPro" id="IPR029063">
    <property type="entry name" value="SAM-dependent_MTases_sf"/>
</dbReference>
<dbReference type="EC" id="2.1.1.-" evidence="3"/>
<keyword evidence="2 3" id="KW-0808">Transferase</keyword>
<dbReference type="PANTHER" id="PTHR40048:SF1">
    <property type="entry name" value="RHAMNOSYL O-METHYLTRANSFERASE"/>
    <property type="match status" value="1"/>
</dbReference>
<proteinExistence type="predicted"/>
<protein>
    <submittedName>
        <fullName evidence="3">Rhamnosyl O-methyltransferase</fullName>
        <ecNumber evidence="3">2.1.1.-</ecNumber>
    </submittedName>
</protein>
<dbReference type="GO" id="GO:0071770">
    <property type="term" value="P:DIM/DIP cell wall layer assembly"/>
    <property type="evidence" value="ECO:0007669"/>
    <property type="project" value="TreeGrafter"/>
</dbReference>
<dbReference type="InterPro" id="IPR007072">
    <property type="entry name" value="RNMT_CmcI"/>
</dbReference>
<dbReference type="Pfam" id="PF04989">
    <property type="entry name" value="RMNT_CmcI"/>
    <property type="match status" value="1"/>
</dbReference>
<dbReference type="EMBL" id="CABFVA020000030">
    <property type="protein sequence ID" value="VVM05790.1"/>
    <property type="molecule type" value="Genomic_DNA"/>
</dbReference>
<name>A0A5E6MBV4_9BACT</name>
<evidence type="ECO:0000313" key="4">
    <source>
        <dbReference type="Proteomes" id="UP000334923"/>
    </source>
</evidence>